<dbReference type="OrthoDB" id="10429919at2759"/>
<dbReference type="EMBL" id="AP006495">
    <property type="protein sequence ID" value="BAM81019.1"/>
    <property type="molecule type" value="Genomic_DNA"/>
</dbReference>
<accession>M1V8W6</accession>
<reference evidence="1 2" key="2">
    <citation type="journal article" date="2007" name="BMC Biol.">
        <title>A 100%-complete sequence reveals unusually simple genomic features in the hot-spring red alga Cyanidioschyzon merolae.</title>
        <authorList>
            <person name="Nozaki H."/>
            <person name="Takano H."/>
            <person name="Misumi O."/>
            <person name="Terasawa K."/>
            <person name="Matsuzaki M."/>
            <person name="Maruyama S."/>
            <person name="Nishida K."/>
            <person name="Yagisawa F."/>
            <person name="Yoshida Y."/>
            <person name="Fujiwara T."/>
            <person name="Takio S."/>
            <person name="Tamura K."/>
            <person name="Chung S.J."/>
            <person name="Nakamura S."/>
            <person name="Kuroiwa H."/>
            <person name="Tanaka K."/>
            <person name="Sato N."/>
            <person name="Kuroiwa T."/>
        </authorList>
    </citation>
    <scope>NUCLEOTIDE SEQUENCE [LARGE SCALE GENOMIC DNA]</scope>
    <source>
        <strain evidence="1 2">10D</strain>
    </source>
</reference>
<proteinExistence type="predicted"/>
<dbReference type="HOGENOM" id="CLU_297605_0_0_1"/>
<name>M1V8W6_CYAM1</name>
<evidence type="ECO:0000313" key="1">
    <source>
        <dbReference type="EMBL" id="BAM81019.1"/>
    </source>
</evidence>
<dbReference type="PROSITE" id="PS50231">
    <property type="entry name" value="RICIN_B_LECTIN"/>
    <property type="match status" value="1"/>
</dbReference>
<reference evidence="1 2" key="1">
    <citation type="journal article" date="2004" name="Nature">
        <title>Genome sequence of the ultrasmall unicellular red alga Cyanidioschyzon merolae 10D.</title>
        <authorList>
            <person name="Matsuzaki M."/>
            <person name="Misumi O."/>
            <person name="Shin-i T."/>
            <person name="Maruyama S."/>
            <person name="Takahara M."/>
            <person name="Miyagishima S."/>
            <person name="Mori T."/>
            <person name="Nishida K."/>
            <person name="Yagisawa F."/>
            <person name="Nishida K."/>
            <person name="Yoshida Y."/>
            <person name="Nishimura Y."/>
            <person name="Nakao S."/>
            <person name="Kobayashi T."/>
            <person name="Momoyama Y."/>
            <person name="Higashiyama T."/>
            <person name="Minoda A."/>
            <person name="Sano M."/>
            <person name="Nomoto H."/>
            <person name="Oishi K."/>
            <person name="Hayashi H."/>
            <person name="Ohta F."/>
            <person name="Nishizaka S."/>
            <person name="Haga S."/>
            <person name="Miura S."/>
            <person name="Morishita T."/>
            <person name="Kabeya Y."/>
            <person name="Terasawa K."/>
            <person name="Suzuki Y."/>
            <person name="Ishii Y."/>
            <person name="Asakawa S."/>
            <person name="Takano H."/>
            <person name="Ohta N."/>
            <person name="Kuroiwa H."/>
            <person name="Tanaka K."/>
            <person name="Shimizu N."/>
            <person name="Sugano S."/>
            <person name="Sato N."/>
            <person name="Nozaki H."/>
            <person name="Ogasawara N."/>
            <person name="Kohara Y."/>
            <person name="Kuroiwa T."/>
        </authorList>
    </citation>
    <scope>NUCLEOTIDE SEQUENCE [LARGE SCALE GENOMIC DNA]</scope>
    <source>
        <strain evidence="1 2">10D</strain>
    </source>
</reference>
<sequence length="1012" mass="113468">MHLRSHSRRCFSQCRKKRGIIRKRLLAGGFLLVLVLLLSRWLGRGPLRASPGSTEPEKLRVVGKLNNLVRPGHTGHLIEVLPTTGSLGVVIARFHDKRGQVQELFQGCFAVRKTDTSTANAAPQPVYVRVCPADEEKVTTSEELAETSSEYESLELWRHSLRSSPQESIWRRVGSGECLGVDTKTWQLVLGLENCIVWDEREKGTLSAGQIRLELQAPLLRLDRLRAKSLRNKRSNNVASANLPSAFKEVPEVLPWPLGAQTVRLESRTGRSTKALLLALDAPRLDVLAAISPAFRERHRSTIGMVTVRRYVPLSRYTPEDLQRTRFPPERMPPVDPKDRTIRYPAPASNVSSQHQTLAGHYVETKVERKNRTLCLSVTSLADRTVDLLPCESKHDDPDGQHQVWNRDGQRIYTALSHELCLDTETQRKLLPCPLRNVTCGGVYATVASVILSFWRDPVYMPTAAAASAAALSVDAAGMPSLSPEHEFIDKLHLFASNYPPDDEYLRVFRHNPTRINIHRWDEAFRDHLETSGAMPLERIQQSRHAIGTVNYYAALRGLDLFASPERDLVLLEDDVKAADDAWVNMLHTLRSIEHDLDSLAQAPNRRYSFPPNTSYAAQLYVPEKWHDPRLGWPYAFLEHSRIYGTQALVYPAGTRRRMVEHYLRGITQTQDPFLIPKYDLHLHDLDFPFFGLARSAFEHSGCASTGLGAGLHRSRTWTPCELVYSLERLATGTTVQAVRSHVWSGTKRSPPLVTASDLNRVERAPKQPVRFELVVMDDPATETEEIVSRPIARYASLSSLLAAAWADGATTLDRLEHIYFVGDDSGPIAHHQVMSMHPDAAACVEAVVRSPSTPIASEKILIFLQHQRPLFAEYALAFPDGWFTRLEGLIQRIRSSAAAHTNLPPLVMLGLYAKPSDGASPETVWNTTASNIYLDRASQRRWDDSVCEKLDLVVIAGAAEGKLGLLRQLLGSQRPRTLVELCRILQQSDLISPVLPDVHENANLYPVLETY</sequence>
<protein>
    <submittedName>
        <fullName evidence="1">Uncharacterized protein</fullName>
    </submittedName>
</protein>
<organism evidence="1 2">
    <name type="scientific">Cyanidioschyzon merolae (strain NIES-3377 / 10D)</name>
    <name type="common">Unicellular red alga</name>
    <dbReference type="NCBI Taxonomy" id="280699"/>
    <lineage>
        <taxon>Eukaryota</taxon>
        <taxon>Rhodophyta</taxon>
        <taxon>Bangiophyceae</taxon>
        <taxon>Cyanidiales</taxon>
        <taxon>Cyanidiaceae</taxon>
        <taxon>Cyanidioschyzon</taxon>
    </lineage>
</organism>
<dbReference type="RefSeq" id="XP_005537055.1">
    <property type="nucleotide sequence ID" value="XM_005536998.1"/>
</dbReference>
<dbReference type="Gramene" id="CMM164CT">
    <property type="protein sequence ID" value="CMM164CT"/>
    <property type="gene ID" value="CMM164C"/>
</dbReference>
<evidence type="ECO:0000313" key="2">
    <source>
        <dbReference type="Proteomes" id="UP000007014"/>
    </source>
</evidence>
<gene>
    <name evidence="1" type="ORF">CYME_CMM164C</name>
</gene>
<dbReference type="AlphaFoldDB" id="M1V8W6"/>
<dbReference type="Proteomes" id="UP000007014">
    <property type="component" value="Chromosome 13"/>
</dbReference>
<dbReference type="GeneID" id="16995009"/>
<keyword evidence="2" id="KW-1185">Reference proteome</keyword>
<dbReference type="KEGG" id="cme:CYME_CMM164C"/>